<proteinExistence type="inferred from homology"/>
<comment type="caution">
    <text evidence="6">The sequence shown here is derived from an EMBL/GenBank/DDBJ whole genome shotgun (WGS) entry which is preliminary data.</text>
</comment>
<dbReference type="RefSeq" id="WP_160425690.1">
    <property type="nucleotide sequence ID" value="NZ_WSTA01000061.1"/>
</dbReference>
<feature type="compositionally biased region" description="Acidic residues" evidence="4">
    <location>
        <begin position="1"/>
        <end position="10"/>
    </location>
</feature>
<feature type="domain" description="Ketoreductase" evidence="5">
    <location>
        <begin position="24"/>
        <end position="220"/>
    </location>
</feature>
<evidence type="ECO:0000256" key="3">
    <source>
        <dbReference type="RuleBase" id="RU000363"/>
    </source>
</evidence>
<dbReference type="InterPro" id="IPR002347">
    <property type="entry name" value="SDR_fam"/>
</dbReference>
<dbReference type="InterPro" id="IPR020904">
    <property type="entry name" value="Sc_DH/Rdtase_CS"/>
</dbReference>
<sequence length="264" mass="27159">MTCPTEDAEEREPGTPSARADAPRAALITGGSRGIGLAIARRLAADGFALTLSARTADSLADAAAELRAAGASVTTVAADAADPEALAALLDWHARTHGRLDALVLNAGMGFGSPIDQTPLRRLDKHVALNFRGAFALVSAALPLLRATAAVERRGTRVIALASLAGLTPEPDLAVYSATKAAIVSLCQSICIEEASTGVSATALCPGYVDTDMAAWKHDMLAADEMIRPDDLAELAVSLTRLSRNAAVPTLPVYRAGGRLVGA</sequence>
<keyword evidence="2" id="KW-0560">Oxidoreductase</keyword>
<feature type="region of interest" description="Disordered" evidence="4">
    <location>
        <begin position="1"/>
        <end position="22"/>
    </location>
</feature>
<dbReference type="EMBL" id="WSTA01000061">
    <property type="protein sequence ID" value="MWB99443.1"/>
    <property type="molecule type" value="Genomic_DNA"/>
</dbReference>
<dbReference type="CDD" id="cd05233">
    <property type="entry name" value="SDR_c"/>
    <property type="match status" value="1"/>
</dbReference>
<dbReference type="InterPro" id="IPR057326">
    <property type="entry name" value="KR_dom"/>
</dbReference>
<dbReference type="PRINTS" id="PR00080">
    <property type="entry name" value="SDRFAMILY"/>
</dbReference>
<dbReference type="Gene3D" id="3.40.50.720">
    <property type="entry name" value="NAD(P)-binding Rossmann-like Domain"/>
    <property type="match status" value="1"/>
</dbReference>
<keyword evidence="7" id="KW-1185">Reference proteome</keyword>
<reference evidence="6 7" key="1">
    <citation type="submission" date="2019-12" db="EMBL/GenBank/DDBJ databases">
        <authorList>
            <person name="Kim Y.S."/>
        </authorList>
    </citation>
    <scope>NUCLEOTIDE SEQUENCE [LARGE SCALE GENOMIC DNA]</scope>
    <source>
        <strain evidence="6 7">MMS17-SY077</strain>
    </source>
</reference>
<comment type="similarity">
    <text evidence="1 3">Belongs to the short-chain dehydrogenases/reductases (SDR) family.</text>
</comment>
<evidence type="ECO:0000256" key="2">
    <source>
        <dbReference type="ARBA" id="ARBA00023002"/>
    </source>
</evidence>
<dbReference type="AlphaFoldDB" id="A0A6I4NYN8"/>
<dbReference type="PROSITE" id="PS00061">
    <property type="entry name" value="ADH_SHORT"/>
    <property type="match status" value="1"/>
</dbReference>
<accession>A0A6I4NYN8</accession>
<evidence type="ECO:0000256" key="4">
    <source>
        <dbReference type="SAM" id="MobiDB-lite"/>
    </source>
</evidence>
<dbReference type="SUPFAM" id="SSF51735">
    <property type="entry name" value="NAD(P)-binding Rossmann-fold domains"/>
    <property type="match status" value="1"/>
</dbReference>
<evidence type="ECO:0000259" key="5">
    <source>
        <dbReference type="SMART" id="SM00822"/>
    </source>
</evidence>
<organism evidence="6 7">
    <name type="scientific">Agromyces seonyuensis</name>
    <dbReference type="NCBI Taxonomy" id="2662446"/>
    <lineage>
        <taxon>Bacteria</taxon>
        <taxon>Bacillati</taxon>
        <taxon>Actinomycetota</taxon>
        <taxon>Actinomycetes</taxon>
        <taxon>Micrococcales</taxon>
        <taxon>Microbacteriaceae</taxon>
        <taxon>Agromyces</taxon>
    </lineage>
</organism>
<evidence type="ECO:0000256" key="1">
    <source>
        <dbReference type="ARBA" id="ARBA00006484"/>
    </source>
</evidence>
<dbReference type="Proteomes" id="UP000438182">
    <property type="component" value="Unassembled WGS sequence"/>
</dbReference>
<gene>
    <name evidence="6" type="ORF">GB864_12905</name>
</gene>
<evidence type="ECO:0000313" key="6">
    <source>
        <dbReference type="EMBL" id="MWB99443.1"/>
    </source>
</evidence>
<name>A0A6I4NYN8_9MICO</name>
<evidence type="ECO:0000313" key="7">
    <source>
        <dbReference type="Proteomes" id="UP000438182"/>
    </source>
</evidence>
<protein>
    <submittedName>
        <fullName evidence="6">SDR family NAD(P)-dependent oxidoreductase</fullName>
    </submittedName>
</protein>
<dbReference type="PANTHER" id="PTHR43669">
    <property type="entry name" value="5-KETO-D-GLUCONATE 5-REDUCTASE"/>
    <property type="match status" value="1"/>
</dbReference>
<dbReference type="GO" id="GO:0016491">
    <property type="term" value="F:oxidoreductase activity"/>
    <property type="evidence" value="ECO:0007669"/>
    <property type="project" value="UniProtKB-KW"/>
</dbReference>
<dbReference type="InterPro" id="IPR036291">
    <property type="entry name" value="NAD(P)-bd_dom_sf"/>
</dbReference>
<dbReference type="SMART" id="SM00822">
    <property type="entry name" value="PKS_KR"/>
    <property type="match status" value="1"/>
</dbReference>
<dbReference type="PANTHER" id="PTHR43669:SF3">
    <property type="entry name" value="ALCOHOL DEHYDROGENASE, PUTATIVE (AFU_ORTHOLOGUE AFUA_3G03445)-RELATED"/>
    <property type="match status" value="1"/>
</dbReference>
<dbReference type="Pfam" id="PF00106">
    <property type="entry name" value="adh_short"/>
    <property type="match status" value="1"/>
</dbReference>
<dbReference type="PRINTS" id="PR00081">
    <property type="entry name" value="GDHRDH"/>
</dbReference>